<sequence length="89" mass="10191">MAAAWADFIMWCEEQPETVAAFNAETGRAYMKPKPPIEAMIDDATGKAQDDAFAFARWVTENHWGMEYAPEAFREECERRDREEGNGRA</sequence>
<evidence type="ECO:0000313" key="1">
    <source>
        <dbReference type="EMBL" id="DAE09059.1"/>
    </source>
</evidence>
<proteinExistence type="predicted"/>
<dbReference type="EMBL" id="BK015482">
    <property type="protein sequence ID" value="DAE09059.1"/>
    <property type="molecule type" value="Genomic_DNA"/>
</dbReference>
<accession>A0A8S5PRE0</accession>
<organism evidence="1">
    <name type="scientific">Myoviridae sp. ctEg02</name>
    <dbReference type="NCBI Taxonomy" id="2825061"/>
    <lineage>
        <taxon>Viruses</taxon>
        <taxon>Duplodnaviria</taxon>
        <taxon>Heunggongvirae</taxon>
        <taxon>Uroviricota</taxon>
        <taxon>Caudoviricetes</taxon>
    </lineage>
</organism>
<protein>
    <submittedName>
        <fullName evidence="1">Uncharacterized protein</fullName>
    </submittedName>
</protein>
<reference evidence="1" key="1">
    <citation type="journal article" date="2021" name="Proc. Natl. Acad. Sci. U.S.A.">
        <title>A Catalog of Tens of Thousands of Viruses from Human Metagenomes Reveals Hidden Associations with Chronic Diseases.</title>
        <authorList>
            <person name="Tisza M.J."/>
            <person name="Buck C.B."/>
        </authorList>
    </citation>
    <scope>NUCLEOTIDE SEQUENCE</scope>
    <source>
        <strain evidence="1">CtEg02</strain>
    </source>
</reference>
<name>A0A8S5PRE0_9CAUD</name>